<keyword evidence="2" id="KW-0813">Transport</keyword>
<keyword evidence="11" id="KW-1185">Reference proteome</keyword>
<accession>A0A133URV2</accession>
<dbReference type="Pfam" id="PF00005">
    <property type="entry name" value="ABC_tran"/>
    <property type="match status" value="1"/>
</dbReference>
<dbReference type="Gene3D" id="3.40.50.300">
    <property type="entry name" value="P-loop containing nucleotide triphosphate hydrolases"/>
    <property type="match status" value="1"/>
</dbReference>
<reference evidence="10 11" key="1">
    <citation type="journal article" date="2016" name="Sci. Rep.">
        <title>Metabolic traits of an uncultured archaeal lineage -MSBL1- from brine pools of the Red Sea.</title>
        <authorList>
            <person name="Mwirichia R."/>
            <person name="Alam I."/>
            <person name="Rashid M."/>
            <person name="Vinu M."/>
            <person name="Ba-Alawi W."/>
            <person name="Anthony Kamau A."/>
            <person name="Kamanda Ngugi D."/>
            <person name="Goker M."/>
            <person name="Klenk H.P."/>
            <person name="Bajic V."/>
            <person name="Stingl U."/>
        </authorList>
    </citation>
    <scope>NUCLEOTIDE SEQUENCE [LARGE SCALE GENOMIC DNA]</scope>
    <source>
        <strain evidence="10">SCGC-AAA259I14</strain>
    </source>
</reference>
<evidence type="ECO:0000256" key="2">
    <source>
        <dbReference type="ARBA" id="ARBA00022448"/>
    </source>
</evidence>
<evidence type="ECO:0000256" key="8">
    <source>
        <dbReference type="ARBA" id="ARBA00047936"/>
    </source>
</evidence>
<evidence type="ECO:0000259" key="9">
    <source>
        <dbReference type="Pfam" id="PF00005"/>
    </source>
</evidence>
<dbReference type="InterPro" id="IPR027417">
    <property type="entry name" value="P-loop_NTPase"/>
</dbReference>
<dbReference type="EC" id="7.3.2.6" evidence="6"/>
<comment type="similarity">
    <text evidence="4">Belongs to the ABC transporter superfamily. Sulfate/tungstate importer (TC 3.A.1.6) family.</text>
</comment>
<feature type="domain" description="ABC transporter" evidence="9">
    <location>
        <begin position="17"/>
        <end position="61"/>
    </location>
</feature>
<organism evidence="10 11">
    <name type="scientific">candidate division MSBL1 archaeon SCGC-AAA259I14</name>
    <dbReference type="NCBI Taxonomy" id="1698268"/>
    <lineage>
        <taxon>Archaea</taxon>
        <taxon>Methanobacteriati</taxon>
        <taxon>Methanobacteriota</taxon>
        <taxon>candidate division MSBL1</taxon>
    </lineage>
</organism>
<comment type="catalytic activity">
    <reaction evidence="8">
        <text>tungstate(in) + ATP + H2O = tungstate(out) + ADP + phosphate + H(+)</text>
        <dbReference type="Rhea" id="RHEA:35027"/>
        <dbReference type="ChEBI" id="CHEBI:15377"/>
        <dbReference type="ChEBI" id="CHEBI:15378"/>
        <dbReference type="ChEBI" id="CHEBI:30616"/>
        <dbReference type="ChEBI" id="CHEBI:43474"/>
        <dbReference type="ChEBI" id="CHEBI:46502"/>
        <dbReference type="ChEBI" id="CHEBI:456216"/>
        <dbReference type="EC" id="7.3.2.6"/>
    </reaction>
</comment>
<dbReference type="PANTHER" id="PTHR42781:SF4">
    <property type="entry name" value="SPERMIDINE_PUTRESCINE IMPORT ATP-BINDING PROTEIN POTA"/>
    <property type="match status" value="1"/>
</dbReference>
<comment type="caution">
    <text evidence="10">The sequence shown here is derived from an EMBL/GenBank/DDBJ whole genome shotgun (WGS) entry which is preliminary data.</text>
</comment>
<name>A0A133URV2_9EURY</name>
<evidence type="ECO:0000256" key="4">
    <source>
        <dbReference type="ARBA" id="ARBA00038307"/>
    </source>
</evidence>
<dbReference type="GO" id="GO:0005886">
    <property type="term" value="C:plasma membrane"/>
    <property type="evidence" value="ECO:0007669"/>
    <property type="project" value="UniProtKB-SubCell"/>
</dbReference>
<dbReference type="Proteomes" id="UP000070414">
    <property type="component" value="Unassembled WGS sequence"/>
</dbReference>
<keyword evidence="3" id="KW-0500">Molybdenum</keyword>
<dbReference type="InterPro" id="IPR003439">
    <property type="entry name" value="ABC_transporter-like_ATP-bd"/>
</dbReference>
<feature type="non-terminal residue" evidence="10">
    <location>
        <position position="61"/>
    </location>
</feature>
<evidence type="ECO:0000256" key="5">
    <source>
        <dbReference type="ARBA" id="ARBA00038781"/>
    </source>
</evidence>
<dbReference type="GO" id="GO:1901238">
    <property type="term" value="F:ABC-type tungstate transporter activity"/>
    <property type="evidence" value="ECO:0007669"/>
    <property type="project" value="UniProtKB-EC"/>
</dbReference>
<dbReference type="AlphaFoldDB" id="A0A133URV2"/>
<evidence type="ECO:0000256" key="7">
    <source>
        <dbReference type="ARBA" id="ARBA00041133"/>
    </source>
</evidence>
<dbReference type="EMBL" id="LHXS01000033">
    <property type="protein sequence ID" value="KXA96972.1"/>
    <property type="molecule type" value="Genomic_DNA"/>
</dbReference>
<dbReference type="SUPFAM" id="SSF52540">
    <property type="entry name" value="P-loop containing nucleoside triphosphate hydrolases"/>
    <property type="match status" value="1"/>
</dbReference>
<dbReference type="PANTHER" id="PTHR42781">
    <property type="entry name" value="SPERMIDINE/PUTRESCINE IMPORT ATP-BINDING PROTEIN POTA"/>
    <property type="match status" value="1"/>
</dbReference>
<gene>
    <name evidence="10" type="ORF">AKJ38_02240</name>
</gene>
<evidence type="ECO:0000256" key="1">
    <source>
        <dbReference type="ARBA" id="ARBA00004202"/>
    </source>
</evidence>
<dbReference type="InterPro" id="IPR050093">
    <property type="entry name" value="ABC_SmlMolc_Importer"/>
</dbReference>
<evidence type="ECO:0000256" key="6">
    <source>
        <dbReference type="ARBA" id="ARBA00039025"/>
    </source>
</evidence>
<sequence>MVKIENLSVDLGNFKIDNLNLHIREGEYFILLGPTGSGKTELIKCIAGIRATEEGEIKING</sequence>
<proteinExistence type="inferred from homology"/>
<evidence type="ECO:0000256" key="3">
    <source>
        <dbReference type="ARBA" id="ARBA00022505"/>
    </source>
</evidence>
<evidence type="ECO:0000313" key="11">
    <source>
        <dbReference type="Proteomes" id="UP000070414"/>
    </source>
</evidence>
<dbReference type="GO" id="GO:0016887">
    <property type="term" value="F:ATP hydrolysis activity"/>
    <property type="evidence" value="ECO:0007669"/>
    <property type="project" value="InterPro"/>
</dbReference>
<comment type="subunit">
    <text evidence="5">The complex is composed of two ATP-binding proteins (WtpC), two transmembrane proteins (WtpB) and a solute-binding protein (WtpA).</text>
</comment>
<evidence type="ECO:0000313" key="10">
    <source>
        <dbReference type="EMBL" id="KXA96972.1"/>
    </source>
</evidence>
<comment type="subcellular location">
    <subcellularLocation>
        <location evidence="1">Cell membrane</location>
        <topology evidence="1">Peripheral membrane protein</topology>
    </subcellularLocation>
</comment>
<dbReference type="GO" id="GO:0005524">
    <property type="term" value="F:ATP binding"/>
    <property type="evidence" value="ECO:0007669"/>
    <property type="project" value="InterPro"/>
</dbReference>
<protein>
    <recommendedName>
        <fullName evidence="7">Molybdate/tungstate import ATP-binding protein WtpC</fullName>
        <ecNumber evidence="6">7.3.2.6</ecNumber>
    </recommendedName>
</protein>